<evidence type="ECO:0000313" key="6">
    <source>
        <dbReference type="EMBL" id="KAK9309724.1"/>
    </source>
</evidence>
<proteinExistence type="predicted"/>
<dbReference type="AlphaFoldDB" id="A0AAW1AIH7"/>
<comment type="caution">
    <text evidence="6">The sequence shown here is derived from an EMBL/GenBank/DDBJ whole genome shotgun (WGS) entry which is preliminary data.</text>
</comment>
<feature type="signal peptide" evidence="4">
    <location>
        <begin position="1"/>
        <end position="24"/>
    </location>
</feature>
<dbReference type="Gene3D" id="4.10.410.10">
    <property type="entry name" value="Pancreatic trypsin inhibitor Kunitz domain"/>
    <property type="match status" value="1"/>
</dbReference>
<keyword evidence="7" id="KW-1185">Reference proteome</keyword>
<sequence>MNSKVVTLFLVVVCCFLSWHQASAKIGPQCLLPLDAGVCRSIQPRYGYNPETNQCELFMYGGCEGNENNFETLEKCHEICS</sequence>
<keyword evidence="2" id="KW-0722">Serine protease inhibitor</keyword>
<dbReference type="GO" id="GO:0005615">
    <property type="term" value="C:extracellular space"/>
    <property type="evidence" value="ECO:0007669"/>
    <property type="project" value="TreeGrafter"/>
</dbReference>
<gene>
    <name evidence="6" type="ORF">QLX08_000716</name>
</gene>
<evidence type="ECO:0000259" key="5">
    <source>
        <dbReference type="PROSITE" id="PS50279"/>
    </source>
</evidence>
<accession>A0AAW1AIH7</accession>
<evidence type="ECO:0000313" key="7">
    <source>
        <dbReference type="Proteomes" id="UP001432146"/>
    </source>
</evidence>
<dbReference type="InterPro" id="IPR050098">
    <property type="entry name" value="TFPI/VKTCI-like"/>
</dbReference>
<organism evidence="6 7">
    <name type="scientific">Tetragonisca angustula</name>
    <dbReference type="NCBI Taxonomy" id="166442"/>
    <lineage>
        <taxon>Eukaryota</taxon>
        <taxon>Metazoa</taxon>
        <taxon>Ecdysozoa</taxon>
        <taxon>Arthropoda</taxon>
        <taxon>Hexapoda</taxon>
        <taxon>Insecta</taxon>
        <taxon>Pterygota</taxon>
        <taxon>Neoptera</taxon>
        <taxon>Endopterygota</taxon>
        <taxon>Hymenoptera</taxon>
        <taxon>Apocrita</taxon>
        <taxon>Aculeata</taxon>
        <taxon>Apoidea</taxon>
        <taxon>Anthophila</taxon>
        <taxon>Apidae</taxon>
        <taxon>Tetragonisca</taxon>
    </lineage>
</organism>
<name>A0AAW1AIH7_9HYME</name>
<keyword evidence="4" id="KW-0732">Signal</keyword>
<dbReference type="InterPro" id="IPR002223">
    <property type="entry name" value="Kunitz_BPTI"/>
</dbReference>
<dbReference type="PANTHER" id="PTHR10083">
    <property type="entry name" value="KUNITZ-TYPE PROTEASE INHIBITOR-RELATED"/>
    <property type="match status" value="1"/>
</dbReference>
<reference evidence="6 7" key="1">
    <citation type="submission" date="2024-05" db="EMBL/GenBank/DDBJ databases">
        <title>The nuclear and mitochondrial genome assemblies of Tetragonisca angustula (Apidae: Meliponini), a tiny yet remarkable pollinator in the Neotropics.</title>
        <authorList>
            <person name="Ferrari R."/>
            <person name="Ricardo P.C."/>
            <person name="Dias F.C."/>
            <person name="Araujo N.S."/>
            <person name="Soares D.O."/>
            <person name="Zhou Q.-S."/>
            <person name="Zhu C.-D."/>
            <person name="Coutinho L."/>
            <person name="Airas M.C."/>
            <person name="Batista T.M."/>
        </authorList>
    </citation>
    <scope>NUCLEOTIDE SEQUENCE [LARGE SCALE GENOMIC DNA]</scope>
    <source>
        <strain evidence="6">ASF017062</strain>
        <tissue evidence="6">Abdomen</tissue>
    </source>
</reference>
<evidence type="ECO:0000256" key="4">
    <source>
        <dbReference type="SAM" id="SignalP"/>
    </source>
</evidence>
<dbReference type="PANTHER" id="PTHR10083:SF328">
    <property type="entry name" value="TISSUE FACTOR PATHWAY INHIBITOR"/>
    <property type="match status" value="1"/>
</dbReference>
<feature type="domain" description="BPTI/Kunitz inhibitor" evidence="5">
    <location>
        <begin position="30"/>
        <end position="80"/>
    </location>
</feature>
<evidence type="ECO:0000256" key="2">
    <source>
        <dbReference type="ARBA" id="ARBA00022900"/>
    </source>
</evidence>
<keyword evidence="1" id="KW-0646">Protease inhibitor</keyword>
<evidence type="ECO:0000256" key="1">
    <source>
        <dbReference type="ARBA" id="ARBA00022690"/>
    </source>
</evidence>
<evidence type="ECO:0000256" key="3">
    <source>
        <dbReference type="ARBA" id="ARBA00023157"/>
    </source>
</evidence>
<protein>
    <recommendedName>
        <fullName evidence="5">BPTI/Kunitz inhibitor domain-containing protein</fullName>
    </recommendedName>
</protein>
<feature type="chain" id="PRO_5043598081" description="BPTI/Kunitz inhibitor domain-containing protein" evidence="4">
    <location>
        <begin position="25"/>
        <end position="81"/>
    </location>
</feature>
<dbReference type="EMBL" id="JAWNGG020000009">
    <property type="protein sequence ID" value="KAK9309724.1"/>
    <property type="molecule type" value="Genomic_DNA"/>
</dbReference>
<dbReference type="SUPFAM" id="SSF57362">
    <property type="entry name" value="BPTI-like"/>
    <property type="match status" value="1"/>
</dbReference>
<dbReference type="PRINTS" id="PR00759">
    <property type="entry name" value="BASICPTASE"/>
</dbReference>
<dbReference type="CDD" id="cd00109">
    <property type="entry name" value="Kunitz-type"/>
    <property type="match status" value="1"/>
</dbReference>
<dbReference type="InterPro" id="IPR036880">
    <property type="entry name" value="Kunitz_BPTI_sf"/>
</dbReference>
<keyword evidence="3" id="KW-1015">Disulfide bond</keyword>
<dbReference type="Pfam" id="PF00014">
    <property type="entry name" value="Kunitz_BPTI"/>
    <property type="match status" value="1"/>
</dbReference>
<dbReference type="SMART" id="SM00131">
    <property type="entry name" value="KU"/>
    <property type="match status" value="1"/>
</dbReference>
<dbReference type="PROSITE" id="PS00280">
    <property type="entry name" value="BPTI_KUNITZ_1"/>
    <property type="match status" value="1"/>
</dbReference>
<dbReference type="InterPro" id="IPR020901">
    <property type="entry name" value="Prtase_inh_Kunz-CS"/>
</dbReference>
<dbReference type="Proteomes" id="UP001432146">
    <property type="component" value="Unassembled WGS sequence"/>
</dbReference>
<dbReference type="GO" id="GO:0004867">
    <property type="term" value="F:serine-type endopeptidase inhibitor activity"/>
    <property type="evidence" value="ECO:0007669"/>
    <property type="project" value="UniProtKB-KW"/>
</dbReference>
<dbReference type="PROSITE" id="PS50279">
    <property type="entry name" value="BPTI_KUNITZ_2"/>
    <property type="match status" value="1"/>
</dbReference>
<dbReference type="FunFam" id="4.10.410.10:FF:000004">
    <property type="entry name" value="Tissue factor pathway inhibitor"/>
    <property type="match status" value="1"/>
</dbReference>